<dbReference type="EMBL" id="ML122266">
    <property type="protein sequence ID" value="RPD60326.1"/>
    <property type="molecule type" value="Genomic_DNA"/>
</dbReference>
<evidence type="ECO:0000256" key="1">
    <source>
        <dbReference type="SAM" id="MobiDB-lite"/>
    </source>
</evidence>
<proteinExistence type="predicted"/>
<evidence type="ECO:0000313" key="2">
    <source>
        <dbReference type="EMBL" id="RPD60326.1"/>
    </source>
</evidence>
<accession>A0A5C2SG46</accession>
<organism evidence="2 3">
    <name type="scientific">Lentinus tigrinus ALCF2SS1-6</name>
    <dbReference type="NCBI Taxonomy" id="1328759"/>
    <lineage>
        <taxon>Eukaryota</taxon>
        <taxon>Fungi</taxon>
        <taxon>Dikarya</taxon>
        <taxon>Basidiomycota</taxon>
        <taxon>Agaricomycotina</taxon>
        <taxon>Agaricomycetes</taxon>
        <taxon>Polyporales</taxon>
        <taxon>Polyporaceae</taxon>
        <taxon>Lentinus</taxon>
    </lineage>
</organism>
<sequence length="160" mass="17461">MISAPSAVPPTARQPDSPTVRQSNCNPRRETPCTQAGRRIPRGTARCAARETTGMGTSKVHRFMVRSCRTRSSTHWQVAVLGHTHFGRSACGPRLPSRSATATRGSPYRLCSSTTRQVIPSLASHGTPYVVRISVPRGHLSRCDRGHGASRFVLREEKSS</sequence>
<dbReference type="Proteomes" id="UP000313359">
    <property type="component" value="Unassembled WGS sequence"/>
</dbReference>
<feature type="compositionally biased region" description="Polar residues" evidence="1">
    <location>
        <begin position="14"/>
        <end position="26"/>
    </location>
</feature>
<evidence type="ECO:0000313" key="3">
    <source>
        <dbReference type="Proteomes" id="UP000313359"/>
    </source>
</evidence>
<feature type="region of interest" description="Disordered" evidence="1">
    <location>
        <begin position="1"/>
        <end position="42"/>
    </location>
</feature>
<name>A0A5C2SG46_9APHY</name>
<reference evidence="2" key="1">
    <citation type="journal article" date="2018" name="Genome Biol. Evol.">
        <title>Genomics and development of Lentinus tigrinus, a white-rot wood-decaying mushroom with dimorphic fruiting bodies.</title>
        <authorList>
            <person name="Wu B."/>
            <person name="Xu Z."/>
            <person name="Knudson A."/>
            <person name="Carlson A."/>
            <person name="Chen N."/>
            <person name="Kovaka S."/>
            <person name="LaButti K."/>
            <person name="Lipzen A."/>
            <person name="Pennachio C."/>
            <person name="Riley R."/>
            <person name="Schakwitz W."/>
            <person name="Umezawa K."/>
            <person name="Ohm R.A."/>
            <person name="Grigoriev I.V."/>
            <person name="Nagy L.G."/>
            <person name="Gibbons J."/>
            <person name="Hibbett D."/>
        </authorList>
    </citation>
    <scope>NUCLEOTIDE SEQUENCE [LARGE SCALE GENOMIC DNA]</scope>
    <source>
        <strain evidence="2">ALCF2SS1-6</strain>
    </source>
</reference>
<dbReference type="AlphaFoldDB" id="A0A5C2SG46"/>
<gene>
    <name evidence="2" type="ORF">L227DRAFT_98682</name>
</gene>
<protein>
    <submittedName>
        <fullName evidence="2">Uncharacterized protein</fullName>
    </submittedName>
</protein>
<keyword evidence="3" id="KW-1185">Reference proteome</keyword>